<dbReference type="AlphaFoldDB" id="A0A291RLN7"/>
<feature type="compositionally biased region" description="Basic residues" evidence="1">
    <location>
        <begin position="9"/>
        <end position="24"/>
    </location>
</feature>
<feature type="region of interest" description="Disordered" evidence="1">
    <location>
        <begin position="1"/>
        <end position="86"/>
    </location>
</feature>
<dbReference type="InterPro" id="IPR023809">
    <property type="entry name" value="Thiopep_bacteriocin_synth_dom"/>
</dbReference>
<dbReference type="EMBL" id="CP023778">
    <property type="protein sequence ID" value="ATL68012.1"/>
    <property type="molecule type" value="Genomic_DNA"/>
</dbReference>
<evidence type="ECO:0000259" key="2">
    <source>
        <dbReference type="Pfam" id="PF14028"/>
    </source>
</evidence>
<gene>
    <name evidence="3" type="ORF">CRH09_19285</name>
</gene>
<sequence length="374" mass="42369">MQSPVRYSSIRRHRMRSARSRRSRSGSTSSMPRWSARRFARSIPRLVRSSSSRPCPPATSIGGGTVPGRRSPPNSSPSSDIRGRTETTMRHRPTWLYYRIYVVGFDEVDDLIEAHVRPAITSLRGSFPDLRWFFLRYVDSGGFHLRLRLATAAANIDSCEEYLDRRLTAALAEYDDADPVRDLSVERRFVKRLYEPEYAKFGGPAGVAFAERLLQLGSEAVLSCVGARHRAARPLYGAAHTALMVQGLPSAQRVTFLHQYAWSWSGYAPSRTWQTSEGQLSPHNAAARHRARRLRDQIGLVLVDDRTRRALTGYAREFWDLLRSPERALVPRSDYLLVFHHVHLTNNRLGVVPAEEAQIARLLWLGATTAFEEA</sequence>
<evidence type="ECO:0000256" key="1">
    <source>
        <dbReference type="SAM" id="MobiDB-lite"/>
    </source>
</evidence>
<dbReference type="KEGG" id="ntp:CRH09_19285"/>
<name>A0A291RLN7_9NOCA</name>
<accession>A0A291RLN7</accession>
<feature type="domain" description="Thiopeptide-type bacteriocin biosynthesis" evidence="2">
    <location>
        <begin position="95"/>
        <end position="364"/>
    </location>
</feature>
<reference evidence="3 4" key="1">
    <citation type="submission" date="2017-10" db="EMBL/GenBank/DDBJ databases">
        <title>Comparative genomics between pathogenic Norcardia.</title>
        <authorList>
            <person name="Zeng L."/>
        </authorList>
    </citation>
    <scope>NUCLEOTIDE SEQUENCE [LARGE SCALE GENOMIC DNA]</scope>
    <source>
        <strain evidence="3 4">NC_YFY_NT001</strain>
    </source>
</reference>
<dbReference type="NCBIfam" id="TIGR03891">
    <property type="entry name" value="thiopep_ocin"/>
    <property type="match status" value="1"/>
</dbReference>
<feature type="compositionally biased region" description="Low complexity" evidence="1">
    <location>
        <begin position="25"/>
        <end position="34"/>
    </location>
</feature>
<evidence type="ECO:0000313" key="3">
    <source>
        <dbReference type="EMBL" id="ATL68012.1"/>
    </source>
</evidence>
<proteinExistence type="predicted"/>
<protein>
    <recommendedName>
        <fullName evidence="2">Thiopeptide-type bacteriocin biosynthesis domain-containing protein</fullName>
    </recommendedName>
</protein>
<dbReference type="Proteomes" id="UP000221961">
    <property type="component" value="Chromosome"/>
</dbReference>
<organism evidence="3 4">
    <name type="scientific">Nocardia terpenica</name>
    <dbReference type="NCBI Taxonomy" id="455432"/>
    <lineage>
        <taxon>Bacteria</taxon>
        <taxon>Bacillati</taxon>
        <taxon>Actinomycetota</taxon>
        <taxon>Actinomycetes</taxon>
        <taxon>Mycobacteriales</taxon>
        <taxon>Nocardiaceae</taxon>
        <taxon>Nocardia</taxon>
    </lineage>
</organism>
<dbReference type="Pfam" id="PF14028">
    <property type="entry name" value="Lant_dehydr_C"/>
    <property type="match status" value="1"/>
</dbReference>
<evidence type="ECO:0000313" key="4">
    <source>
        <dbReference type="Proteomes" id="UP000221961"/>
    </source>
</evidence>